<protein>
    <submittedName>
        <fullName evidence="9">POT family-domain-containing protein</fullName>
    </submittedName>
</protein>
<dbReference type="InterPro" id="IPR036259">
    <property type="entry name" value="MFS_trans_sf"/>
</dbReference>
<accession>A0A9P9E3M5</accession>
<feature type="transmembrane region" description="Helical" evidence="8">
    <location>
        <begin position="500"/>
        <end position="521"/>
    </location>
</feature>
<comment type="caution">
    <text evidence="9">The sequence shown here is derived from an EMBL/GenBank/DDBJ whole genome shotgun (WGS) entry which is preliminary data.</text>
</comment>
<evidence type="ECO:0000313" key="9">
    <source>
        <dbReference type="EMBL" id="KAH7130064.1"/>
    </source>
</evidence>
<feature type="region of interest" description="Disordered" evidence="7">
    <location>
        <begin position="594"/>
        <end position="613"/>
    </location>
</feature>
<feature type="transmembrane region" description="Helical" evidence="8">
    <location>
        <begin position="375"/>
        <end position="392"/>
    </location>
</feature>
<dbReference type="EMBL" id="JAGMWT010000004">
    <property type="protein sequence ID" value="KAH7130064.1"/>
    <property type="molecule type" value="Genomic_DNA"/>
</dbReference>
<proteinExistence type="inferred from homology"/>
<evidence type="ECO:0000313" key="10">
    <source>
        <dbReference type="Proteomes" id="UP000700596"/>
    </source>
</evidence>
<keyword evidence="3" id="KW-0813">Transport</keyword>
<dbReference type="AlphaFoldDB" id="A0A9P9E3M5"/>
<feature type="transmembrane region" description="Helical" evidence="8">
    <location>
        <begin position="449"/>
        <end position="470"/>
    </location>
</feature>
<organism evidence="9 10">
    <name type="scientific">Dendryphion nanum</name>
    <dbReference type="NCBI Taxonomy" id="256645"/>
    <lineage>
        <taxon>Eukaryota</taxon>
        <taxon>Fungi</taxon>
        <taxon>Dikarya</taxon>
        <taxon>Ascomycota</taxon>
        <taxon>Pezizomycotina</taxon>
        <taxon>Dothideomycetes</taxon>
        <taxon>Pleosporomycetidae</taxon>
        <taxon>Pleosporales</taxon>
        <taxon>Torulaceae</taxon>
        <taxon>Dendryphion</taxon>
    </lineage>
</organism>
<feature type="compositionally biased region" description="Basic and acidic residues" evidence="7">
    <location>
        <begin position="603"/>
        <end position="613"/>
    </location>
</feature>
<evidence type="ECO:0000256" key="4">
    <source>
        <dbReference type="ARBA" id="ARBA00022692"/>
    </source>
</evidence>
<dbReference type="Gene3D" id="1.20.1250.20">
    <property type="entry name" value="MFS general substrate transporter like domains"/>
    <property type="match status" value="1"/>
</dbReference>
<dbReference type="Proteomes" id="UP000700596">
    <property type="component" value="Unassembled WGS sequence"/>
</dbReference>
<gene>
    <name evidence="9" type="ORF">B0J11DRAFT_557307</name>
</gene>
<evidence type="ECO:0000256" key="2">
    <source>
        <dbReference type="ARBA" id="ARBA00005982"/>
    </source>
</evidence>
<dbReference type="OrthoDB" id="8904098at2759"/>
<keyword evidence="5 8" id="KW-1133">Transmembrane helix</keyword>
<keyword evidence="4 8" id="KW-0812">Transmembrane</keyword>
<evidence type="ECO:0000256" key="6">
    <source>
        <dbReference type="ARBA" id="ARBA00023136"/>
    </source>
</evidence>
<feature type="transmembrane region" description="Helical" evidence="8">
    <location>
        <begin position="132"/>
        <end position="150"/>
    </location>
</feature>
<reference evidence="9" key="1">
    <citation type="journal article" date="2021" name="Nat. Commun.">
        <title>Genetic determinants of endophytism in the Arabidopsis root mycobiome.</title>
        <authorList>
            <person name="Mesny F."/>
            <person name="Miyauchi S."/>
            <person name="Thiergart T."/>
            <person name="Pickel B."/>
            <person name="Atanasova L."/>
            <person name="Karlsson M."/>
            <person name="Huettel B."/>
            <person name="Barry K.W."/>
            <person name="Haridas S."/>
            <person name="Chen C."/>
            <person name="Bauer D."/>
            <person name="Andreopoulos W."/>
            <person name="Pangilinan J."/>
            <person name="LaButti K."/>
            <person name="Riley R."/>
            <person name="Lipzen A."/>
            <person name="Clum A."/>
            <person name="Drula E."/>
            <person name="Henrissat B."/>
            <person name="Kohler A."/>
            <person name="Grigoriev I.V."/>
            <person name="Martin F.M."/>
            <person name="Hacquard S."/>
        </authorList>
    </citation>
    <scope>NUCLEOTIDE SEQUENCE</scope>
    <source>
        <strain evidence="9">MPI-CAGE-CH-0243</strain>
    </source>
</reference>
<feature type="transmembrane region" description="Helical" evidence="8">
    <location>
        <begin position="559"/>
        <end position="580"/>
    </location>
</feature>
<evidence type="ECO:0000256" key="3">
    <source>
        <dbReference type="ARBA" id="ARBA00022448"/>
    </source>
</evidence>
<feature type="transmembrane region" description="Helical" evidence="8">
    <location>
        <begin position="162"/>
        <end position="184"/>
    </location>
</feature>
<dbReference type="SUPFAM" id="SSF103473">
    <property type="entry name" value="MFS general substrate transporter"/>
    <property type="match status" value="1"/>
</dbReference>
<keyword evidence="6 8" id="KW-0472">Membrane</keyword>
<dbReference type="GO" id="GO:0071916">
    <property type="term" value="F:dipeptide transmembrane transporter activity"/>
    <property type="evidence" value="ECO:0007669"/>
    <property type="project" value="UniProtKB-ARBA"/>
</dbReference>
<comment type="similarity">
    <text evidence="2">Belongs to the major facilitator superfamily. Proton-dependent oligopeptide transporter (POT/PTR) (TC 2.A.17) family.</text>
</comment>
<feature type="transmembrane region" description="Helical" evidence="8">
    <location>
        <begin position="277"/>
        <end position="297"/>
    </location>
</feature>
<dbReference type="PANTHER" id="PTHR11654">
    <property type="entry name" value="OLIGOPEPTIDE TRANSPORTER-RELATED"/>
    <property type="match status" value="1"/>
</dbReference>
<dbReference type="Pfam" id="PF00854">
    <property type="entry name" value="PTR2"/>
    <property type="match status" value="1"/>
</dbReference>
<feature type="transmembrane region" description="Helical" evidence="8">
    <location>
        <begin position="190"/>
        <end position="208"/>
    </location>
</feature>
<keyword evidence="10" id="KW-1185">Reference proteome</keyword>
<comment type="subcellular location">
    <subcellularLocation>
        <location evidence="1">Membrane</location>
        <topology evidence="1">Multi-pass membrane protein</topology>
    </subcellularLocation>
</comment>
<name>A0A9P9E3M5_9PLEO</name>
<evidence type="ECO:0000256" key="5">
    <source>
        <dbReference type="ARBA" id="ARBA00022989"/>
    </source>
</evidence>
<feature type="transmembrane region" description="Helical" evidence="8">
    <location>
        <begin position="533"/>
        <end position="553"/>
    </location>
</feature>
<dbReference type="GO" id="GO:0005886">
    <property type="term" value="C:plasma membrane"/>
    <property type="evidence" value="ECO:0007669"/>
    <property type="project" value="UniProtKB-ARBA"/>
</dbReference>
<dbReference type="InterPro" id="IPR000109">
    <property type="entry name" value="POT_fam"/>
</dbReference>
<sequence length="613" mass="68029">MSSGANLDLVEAATANKPGLTQGMVDEKTLEQYASHTDRTSDDLVGPNGEQYPTEEEMTTLRRVYGKINWMIYIIAIVEMCERFAYYGTTAVFVNFIQQPLPEEGPFPKAGAAGTHGQAGALGMGQQTSTSLILFNQFFSYIMPLIGGWLADEHWGRFKTIYVAIVIATLGHILIIIAAIPSVIANRSGSLAAFILGLVLFGTGVGFFKCNISPLIAEQYEASHPRPYIRTESDGERVIVDPGLTISRIYLRYYQLINVGALVGQISMVYAEKYVGFWLSFTLPTILFILCPALMVACSKHYVRRPPTGSVLAKAFKLYGLAMKGRWSLNPVSTWHNLRAEDKWEKVKPSNLSARPVWMTFDDAWVDEVRRGFKACYVFLWYPIYWLSYGQMTTNLVSQAATMKLNGVPNDVVHNLNPFALILFIPVFDKFIYPGIARAGINFTPLKKVHAGFFCGMVSMIVAAIIQHFIYQKSPCGKFAGSRACRDTPPDLSVWVQTPAYLFIAFSEIFASITGLEYAFTKAPKNMRSLVTGVFWFTHAFSAAISQAFVPLAADPLLVWLYTVVAVITAVGGVAFWWSFRRLDREDDQLNALPEGGYSADAETTKEGADVQA</sequence>
<evidence type="ECO:0000256" key="1">
    <source>
        <dbReference type="ARBA" id="ARBA00004141"/>
    </source>
</evidence>
<dbReference type="FunFam" id="1.20.1250.20:FF:000085">
    <property type="entry name" value="MFS peptide transporter Ptr2"/>
    <property type="match status" value="1"/>
</dbReference>
<evidence type="ECO:0000256" key="7">
    <source>
        <dbReference type="SAM" id="MobiDB-lite"/>
    </source>
</evidence>
<evidence type="ECO:0000256" key="8">
    <source>
        <dbReference type="SAM" id="Phobius"/>
    </source>
</evidence>